<dbReference type="OrthoDB" id="6058394at2"/>
<dbReference type="RefSeq" id="WP_067672222.1">
    <property type="nucleotide sequence ID" value="NZ_CBCSIK010000009.1"/>
</dbReference>
<protein>
    <submittedName>
        <fullName evidence="1">Uncharacterized protein</fullName>
    </submittedName>
</protein>
<keyword evidence="2" id="KW-1185">Reference proteome</keyword>
<dbReference type="Pfam" id="PF22491">
    <property type="entry name" value="DUF6988"/>
    <property type="match status" value="1"/>
</dbReference>
<dbReference type="STRING" id="1806892.AZH43_03835"/>
<dbReference type="AlphaFoldDB" id="A0A151XXV6"/>
<sequence>MTDIFCDSADMLSELNHELNISIFMDVILRLDLVYECCDLSIEHGQAILQLLQMHHDISALALFRVQFEAVVRAYWLLMVATNTEIQDFEVTNEDELLKNVKIPTAAGMIAQLENVADINHIVENFKEFKFYSLHHLHSIVHSGRNSLIQKKVGLIDSQRLIIVKQVNGFILMAAQILLRHAAKEKYIHYINEKYRHCFQMQSDITVEQKAEIDRRYKKTLY</sequence>
<proteinExistence type="predicted"/>
<comment type="caution">
    <text evidence="1">The sequence shown here is derived from an EMBL/GenBank/DDBJ whole genome shotgun (WGS) entry which is preliminary data.</text>
</comment>
<dbReference type="Proteomes" id="UP000076276">
    <property type="component" value="Unassembled WGS sequence"/>
</dbReference>
<evidence type="ECO:0000313" key="2">
    <source>
        <dbReference type="Proteomes" id="UP000076276"/>
    </source>
</evidence>
<organism evidence="1 2">
    <name type="scientific">Acinetobacter pragensis</name>
    <dbReference type="NCBI Taxonomy" id="1806892"/>
    <lineage>
        <taxon>Bacteria</taxon>
        <taxon>Pseudomonadati</taxon>
        <taxon>Pseudomonadota</taxon>
        <taxon>Gammaproteobacteria</taxon>
        <taxon>Moraxellales</taxon>
        <taxon>Moraxellaceae</taxon>
        <taxon>Acinetobacter</taxon>
    </lineage>
</organism>
<gene>
    <name evidence="1" type="ORF">AZH43_03835</name>
</gene>
<reference evidence="1 2" key="1">
    <citation type="submission" date="2016-03" db="EMBL/GenBank/DDBJ databases">
        <title>Acinetobacter genomospecies 28 strain ANC 4149.</title>
        <authorList>
            <person name="Radolfova-Krizova L."/>
            <person name="Nemec A."/>
        </authorList>
    </citation>
    <scope>NUCLEOTIDE SEQUENCE [LARGE SCALE GENOMIC DNA]</scope>
    <source>
        <strain evidence="1 2">ANC 4149</strain>
    </source>
</reference>
<dbReference type="EMBL" id="LUAW01000056">
    <property type="protein sequence ID" value="KYQ70640.1"/>
    <property type="molecule type" value="Genomic_DNA"/>
</dbReference>
<dbReference type="InterPro" id="IPR054257">
    <property type="entry name" value="DUF6988"/>
</dbReference>
<evidence type="ECO:0000313" key="1">
    <source>
        <dbReference type="EMBL" id="KYQ70640.1"/>
    </source>
</evidence>
<accession>A0A151XXV6</accession>
<name>A0A151XXV6_9GAMM</name>